<feature type="domain" description="Methyltransferase" evidence="6">
    <location>
        <begin position="36"/>
        <end position="139"/>
    </location>
</feature>
<evidence type="ECO:0000313" key="7">
    <source>
        <dbReference type="EMBL" id="ACZ07879.1"/>
    </source>
</evidence>
<dbReference type="SUPFAM" id="SSF53335">
    <property type="entry name" value="S-adenosyl-L-methionine-dependent methyltransferases"/>
    <property type="match status" value="1"/>
</dbReference>
<keyword evidence="3" id="KW-0489">Methyltransferase</keyword>
<evidence type="ECO:0000256" key="1">
    <source>
        <dbReference type="ARBA" id="ARBA00004953"/>
    </source>
</evidence>
<dbReference type="UniPathway" id="UPA00148"/>
<organism evidence="7 8">
    <name type="scientific">Sebaldella termitidis (strain ATCC 33386 / NCTC 11300)</name>
    <dbReference type="NCBI Taxonomy" id="526218"/>
    <lineage>
        <taxon>Bacteria</taxon>
        <taxon>Fusobacteriati</taxon>
        <taxon>Fusobacteriota</taxon>
        <taxon>Fusobacteriia</taxon>
        <taxon>Fusobacteriales</taxon>
        <taxon>Leptotrichiaceae</taxon>
        <taxon>Sebaldella</taxon>
    </lineage>
</organism>
<dbReference type="InterPro" id="IPR014008">
    <property type="entry name" value="Cbl_synth_MTase_CbiT"/>
</dbReference>
<dbReference type="CDD" id="cd02440">
    <property type="entry name" value="AdoMet_MTases"/>
    <property type="match status" value="1"/>
</dbReference>
<name>D1AFJ4_SEBTE</name>
<dbReference type="AlphaFoldDB" id="D1AFJ4"/>
<dbReference type="InterPro" id="IPR029063">
    <property type="entry name" value="SAM-dependent_MTases_sf"/>
</dbReference>
<reference evidence="8" key="1">
    <citation type="submission" date="2009-09" db="EMBL/GenBank/DDBJ databases">
        <title>The complete chromosome of Sebaldella termitidis ATCC 33386.</title>
        <authorList>
            <consortium name="US DOE Joint Genome Institute (JGI-PGF)"/>
            <person name="Lucas S."/>
            <person name="Copeland A."/>
            <person name="Lapidus A."/>
            <person name="Glavina del Rio T."/>
            <person name="Dalin E."/>
            <person name="Tice H."/>
            <person name="Bruce D."/>
            <person name="Goodwin L."/>
            <person name="Pitluck S."/>
            <person name="Kyrpides N."/>
            <person name="Mavromatis K."/>
            <person name="Ivanova N."/>
            <person name="Mikhailova N."/>
            <person name="Sims D."/>
            <person name="Meincke L."/>
            <person name="Brettin T."/>
            <person name="Detter J.C."/>
            <person name="Han C."/>
            <person name="Larimer F."/>
            <person name="Land M."/>
            <person name="Hauser L."/>
            <person name="Markowitz V."/>
            <person name="Cheng J.F."/>
            <person name="Hugenholtz P."/>
            <person name="Woyke T."/>
            <person name="Wu D."/>
            <person name="Eisen J.A."/>
        </authorList>
    </citation>
    <scope>NUCLEOTIDE SEQUENCE [LARGE SCALE GENOMIC DNA]</scope>
    <source>
        <strain evidence="8">ATCC 33386 / NCTC 11300</strain>
    </source>
</reference>
<reference evidence="7 8" key="2">
    <citation type="journal article" date="2010" name="Stand. Genomic Sci.">
        <title>Complete genome sequence of Sebaldella termitidis type strain (NCTC 11300).</title>
        <authorList>
            <person name="Harmon-Smith M."/>
            <person name="Celia L."/>
            <person name="Chertkov O."/>
            <person name="Lapidus A."/>
            <person name="Copeland A."/>
            <person name="Glavina Del Rio T."/>
            <person name="Nolan M."/>
            <person name="Lucas S."/>
            <person name="Tice H."/>
            <person name="Cheng J.F."/>
            <person name="Han C."/>
            <person name="Detter J.C."/>
            <person name="Bruce D."/>
            <person name="Goodwin L."/>
            <person name="Pitluck S."/>
            <person name="Pati A."/>
            <person name="Liolios K."/>
            <person name="Ivanova N."/>
            <person name="Mavromatis K."/>
            <person name="Mikhailova N."/>
            <person name="Chen A."/>
            <person name="Palaniappan K."/>
            <person name="Land M."/>
            <person name="Hauser L."/>
            <person name="Chang Y.J."/>
            <person name="Jeffries C.D."/>
            <person name="Brettin T."/>
            <person name="Goker M."/>
            <person name="Beck B."/>
            <person name="Bristow J."/>
            <person name="Eisen J.A."/>
            <person name="Markowitz V."/>
            <person name="Hugenholtz P."/>
            <person name="Kyrpides N.C."/>
            <person name="Klenk H.P."/>
            <person name="Chen F."/>
        </authorList>
    </citation>
    <scope>NUCLEOTIDE SEQUENCE [LARGE SCALE GENOMIC DNA]</scope>
    <source>
        <strain evidence="8">ATCC 33386 / NCTC 11300</strain>
    </source>
</reference>
<dbReference type="HAMAP" id="MF_00786">
    <property type="entry name" value="CbiT"/>
    <property type="match status" value="1"/>
</dbReference>
<sequence length="187" mass="21055">MYHIKDSEFLRGKVPMTKEEVRAVSIAKLDMKDTDICLDIGAGTGSVSIEMARFASKGKVYAIEEKQEAVELIKENMKKFRVSNIELITGKAPEDLNKVKADKIFIGGSGGNLDGIIRYSYEYLNIDGKIVLNFIVLENIFTALESLKKTGFQNIEITQMMISRNKTIKDFNMMVAENPIYIISAER</sequence>
<dbReference type="Pfam" id="PF13847">
    <property type="entry name" value="Methyltransf_31"/>
    <property type="match status" value="1"/>
</dbReference>
<dbReference type="RefSeq" id="WP_012860475.1">
    <property type="nucleotide sequence ID" value="NC_013517.1"/>
</dbReference>
<keyword evidence="2" id="KW-0169">Cobalamin biosynthesis</keyword>
<dbReference type="GO" id="GO:0009236">
    <property type="term" value="P:cobalamin biosynthetic process"/>
    <property type="evidence" value="ECO:0007669"/>
    <property type="project" value="UniProtKB-UniPathway"/>
</dbReference>
<dbReference type="HOGENOM" id="CLU_094143_0_0_0"/>
<dbReference type="InterPro" id="IPR023475">
    <property type="entry name" value="CbiT"/>
</dbReference>
<dbReference type="STRING" id="526218.Sterm_1011"/>
<accession>D1AFJ4</accession>
<evidence type="ECO:0000256" key="5">
    <source>
        <dbReference type="ARBA" id="ARBA00022691"/>
    </source>
</evidence>
<keyword evidence="4" id="KW-0808">Transferase</keyword>
<dbReference type="PANTHER" id="PTHR43182">
    <property type="entry name" value="COBALT-PRECORRIN-6B C(15)-METHYLTRANSFERASE (DECARBOXYLATING)"/>
    <property type="match status" value="1"/>
</dbReference>
<dbReference type="NCBIfam" id="TIGR02469">
    <property type="entry name" value="CbiT"/>
    <property type="match status" value="1"/>
</dbReference>
<evidence type="ECO:0000256" key="3">
    <source>
        <dbReference type="ARBA" id="ARBA00022603"/>
    </source>
</evidence>
<evidence type="ECO:0000259" key="6">
    <source>
        <dbReference type="Pfam" id="PF13847"/>
    </source>
</evidence>
<keyword evidence="8" id="KW-1185">Reference proteome</keyword>
<keyword evidence="5" id="KW-0949">S-adenosyl-L-methionine</keyword>
<dbReference type="InterPro" id="IPR025714">
    <property type="entry name" value="Methyltranfer_dom"/>
</dbReference>
<dbReference type="eggNOG" id="COG2242">
    <property type="taxonomic scope" value="Bacteria"/>
</dbReference>
<dbReference type="PANTHER" id="PTHR43182:SF1">
    <property type="entry name" value="COBALT-PRECORRIN-7 C(5)-METHYLTRANSFERASE"/>
    <property type="match status" value="1"/>
</dbReference>
<dbReference type="GO" id="GO:0032259">
    <property type="term" value="P:methylation"/>
    <property type="evidence" value="ECO:0007669"/>
    <property type="project" value="UniProtKB-KW"/>
</dbReference>
<dbReference type="Gene3D" id="3.40.50.150">
    <property type="entry name" value="Vaccinia Virus protein VP39"/>
    <property type="match status" value="1"/>
</dbReference>
<dbReference type="KEGG" id="str:Sterm_1011"/>
<dbReference type="InterPro" id="IPR050714">
    <property type="entry name" value="Cobalamin_biosynth_MTase"/>
</dbReference>
<protein>
    <submittedName>
        <fullName evidence="7">Precorrin-6Y C5,15-methyltransferase (Decarboxylating), CbiT subunit</fullName>
    </submittedName>
</protein>
<dbReference type="EMBL" id="CP001739">
    <property type="protein sequence ID" value="ACZ07879.1"/>
    <property type="molecule type" value="Genomic_DNA"/>
</dbReference>
<evidence type="ECO:0000256" key="2">
    <source>
        <dbReference type="ARBA" id="ARBA00022573"/>
    </source>
</evidence>
<proteinExistence type="inferred from homology"/>
<evidence type="ECO:0000313" key="8">
    <source>
        <dbReference type="Proteomes" id="UP000000845"/>
    </source>
</evidence>
<gene>
    <name evidence="7" type="ordered locus">Sterm_1011</name>
</gene>
<dbReference type="GO" id="GO:0008276">
    <property type="term" value="F:protein methyltransferase activity"/>
    <property type="evidence" value="ECO:0007669"/>
    <property type="project" value="InterPro"/>
</dbReference>
<dbReference type="Proteomes" id="UP000000845">
    <property type="component" value="Chromosome"/>
</dbReference>
<evidence type="ECO:0000256" key="4">
    <source>
        <dbReference type="ARBA" id="ARBA00022679"/>
    </source>
</evidence>
<comment type="pathway">
    <text evidence="1">Cofactor biosynthesis; adenosylcobalamin biosynthesis.</text>
</comment>